<dbReference type="PATRIC" id="fig|512565.3.peg.5344"/>
<evidence type="ECO:0000313" key="3">
    <source>
        <dbReference type="Proteomes" id="UP000007882"/>
    </source>
</evidence>
<proteinExistence type="predicted"/>
<dbReference type="KEGG" id="ams:AMIS_53500"/>
<organism evidence="2 3">
    <name type="scientific">Actinoplanes missouriensis (strain ATCC 14538 / DSM 43046 / CBS 188.64 / JCM 3121 / NBRC 102363 / NCIMB 12654 / NRRL B-3342 / UNCC 431)</name>
    <dbReference type="NCBI Taxonomy" id="512565"/>
    <lineage>
        <taxon>Bacteria</taxon>
        <taxon>Bacillati</taxon>
        <taxon>Actinomycetota</taxon>
        <taxon>Actinomycetes</taxon>
        <taxon>Micromonosporales</taxon>
        <taxon>Micromonosporaceae</taxon>
        <taxon>Actinoplanes</taxon>
    </lineage>
</organism>
<protein>
    <submittedName>
        <fullName evidence="2">Uncharacterized protein</fullName>
    </submittedName>
</protein>
<keyword evidence="1" id="KW-1133">Transmembrane helix</keyword>
<dbReference type="STRING" id="512565.AMIS_53500"/>
<accession>I0HC33</accession>
<sequence length="82" mass="9261">MLMWVWIAVGAIALIVLIFAATRLLGRLPDLRRAAVKLQRRQEEAMRLQVAGEELQRTVLVVQQKAERAQDAVTQIKANLGR</sequence>
<keyword evidence="1" id="KW-0812">Transmembrane</keyword>
<evidence type="ECO:0000256" key="1">
    <source>
        <dbReference type="SAM" id="Phobius"/>
    </source>
</evidence>
<dbReference type="AlphaFoldDB" id="I0HC33"/>
<dbReference type="HOGENOM" id="CLU_188865_0_0_11"/>
<dbReference type="EMBL" id="AP012319">
    <property type="protein sequence ID" value="BAL90570.1"/>
    <property type="molecule type" value="Genomic_DNA"/>
</dbReference>
<keyword evidence="1" id="KW-0472">Membrane</keyword>
<name>I0HC33_ACTM4</name>
<keyword evidence="3" id="KW-1185">Reference proteome</keyword>
<reference evidence="2 3" key="1">
    <citation type="submission" date="2012-02" db="EMBL/GenBank/DDBJ databases">
        <title>Complete genome sequence of Actinoplanes missouriensis 431 (= NBRC 102363).</title>
        <authorList>
            <person name="Ohnishi Y."/>
            <person name="Ishikawa J."/>
            <person name="Sekine M."/>
            <person name="Hosoyama A."/>
            <person name="Harada T."/>
            <person name="Narita H."/>
            <person name="Hata T."/>
            <person name="Konno Y."/>
            <person name="Tutikane K."/>
            <person name="Fujita N."/>
            <person name="Horinouchi S."/>
            <person name="Hayakawa M."/>
        </authorList>
    </citation>
    <scope>NUCLEOTIDE SEQUENCE [LARGE SCALE GENOMIC DNA]</scope>
    <source>
        <strain evidence="3">ATCC 14538 / DSM 43046 / CBS 188.64 / JCM 3121 / NBRC 102363 / NCIMB 12654 / NRRL B-3342 / UNCC 431</strain>
    </source>
</reference>
<feature type="transmembrane region" description="Helical" evidence="1">
    <location>
        <begin position="6"/>
        <end position="25"/>
    </location>
</feature>
<evidence type="ECO:0000313" key="2">
    <source>
        <dbReference type="EMBL" id="BAL90570.1"/>
    </source>
</evidence>
<dbReference type="Proteomes" id="UP000007882">
    <property type="component" value="Chromosome"/>
</dbReference>
<gene>
    <name evidence="2" type="ordered locus">AMIS_53500</name>
</gene>